<evidence type="ECO:0000259" key="1">
    <source>
        <dbReference type="Pfam" id="PF00534"/>
    </source>
</evidence>
<keyword evidence="3" id="KW-0328">Glycosyltransferase</keyword>
<dbReference type="Gene3D" id="3.40.50.2000">
    <property type="entry name" value="Glycogen Phosphorylase B"/>
    <property type="match status" value="2"/>
</dbReference>
<dbReference type="RefSeq" id="WP_008476034.1">
    <property type="nucleotide sequence ID" value="NZ_CAGS01000110.1"/>
</dbReference>
<feature type="domain" description="Glycosyltransferase subfamily 4-like N-terminal" evidence="2">
    <location>
        <begin position="19"/>
        <end position="181"/>
    </location>
</feature>
<dbReference type="Proteomes" id="UP000004221">
    <property type="component" value="Unassembled WGS sequence"/>
</dbReference>
<feature type="domain" description="Glycosyl transferase family 1" evidence="1">
    <location>
        <begin position="189"/>
        <end position="354"/>
    </location>
</feature>
<dbReference type="AlphaFoldDB" id="I4EEQ2"/>
<dbReference type="Pfam" id="PF00534">
    <property type="entry name" value="Glycos_transf_1"/>
    <property type="match status" value="1"/>
</dbReference>
<dbReference type="CDD" id="cd03801">
    <property type="entry name" value="GT4_PimA-like"/>
    <property type="match status" value="1"/>
</dbReference>
<dbReference type="SUPFAM" id="SSF53756">
    <property type="entry name" value="UDP-Glycosyltransferase/glycogen phosphorylase"/>
    <property type="match status" value="1"/>
</dbReference>
<dbReference type="GO" id="GO:0008917">
    <property type="term" value="F:lipopolysaccharide N-acetylglucosaminyltransferase activity"/>
    <property type="evidence" value="ECO:0007669"/>
    <property type="project" value="UniProtKB-EC"/>
</dbReference>
<keyword evidence="4" id="KW-1185">Reference proteome</keyword>
<dbReference type="Pfam" id="PF13439">
    <property type="entry name" value="Glyco_transf_4"/>
    <property type="match status" value="1"/>
</dbReference>
<name>I4EEQ2_9BACT</name>
<reference evidence="3 4" key="1">
    <citation type="journal article" date="2012" name="ISME J.">
        <title>Nitrification expanded: discovery, physiology and genomics of a nitrite-oxidizing bacterium from the phylum Chloroflexi.</title>
        <authorList>
            <person name="Sorokin D.Y."/>
            <person name="Lucker S."/>
            <person name="Vejmelkova D."/>
            <person name="Kostrikina N.A."/>
            <person name="Kleerebezem R."/>
            <person name="Rijpstra W.I."/>
            <person name="Damste J.S."/>
            <person name="Le Paslier D."/>
            <person name="Muyzer G."/>
            <person name="Wagner M."/>
            <person name="van Loosdrecht M.C."/>
            <person name="Daims H."/>
        </authorList>
    </citation>
    <scope>NUCLEOTIDE SEQUENCE [LARGE SCALE GENOMIC DNA]</scope>
    <source>
        <strain evidence="4">none</strain>
    </source>
</reference>
<organism evidence="3 4">
    <name type="scientific">Nitrolancea hollandica Lb</name>
    <dbReference type="NCBI Taxonomy" id="1129897"/>
    <lineage>
        <taxon>Bacteria</taxon>
        <taxon>Pseudomonadati</taxon>
        <taxon>Thermomicrobiota</taxon>
        <taxon>Thermomicrobia</taxon>
        <taxon>Sphaerobacterales</taxon>
        <taxon>Sphaerobacterineae</taxon>
        <taxon>Sphaerobacteraceae</taxon>
        <taxon>Nitrolancea</taxon>
    </lineage>
</organism>
<protein>
    <submittedName>
        <fullName evidence="3">Putative Lipopolysaccharide N-acetylglucosaminyltransferase</fullName>
        <ecNumber evidence="3">2.4.1.56</ecNumber>
    </submittedName>
</protein>
<dbReference type="PANTHER" id="PTHR45947:SF3">
    <property type="entry name" value="SULFOQUINOVOSYL TRANSFERASE SQD2"/>
    <property type="match status" value="1"/>
</dbReference>
<dbReference type="InterPro" id="IPR028098">
    <property type="entry name" value="Glyco_trans_4-like_N"/>
</dbReference>
<dbReference type="OrthoDB" id="9772485at2"/>
<accession>I4EEQ2</accession>
<dbReference type="PANTHER" id="PTHR45947">
    <property type="entry name" value="SULFOQUINOVOSYL TRANSFERASE SQD2"/>
    <property type="match status" value="1"/>
</dbReference>
<sequence length="396" mass="43091">MKIAFIDFILDPAKPGASGLSDIVWNMARELAKLGDDVHIVGPYTVEPQPVPGVTVHRFTLPPIGYRNIVGHLLIVLKAWGVARTIPNLDVIHAPEYLSTGLVAPLSRIPVVLTTPGNIYERIANGNPYDWYTTQVYKLAARSAARNCRLIDAISTDMAWWWTRTGAEKGRIAVIPHGVDTLVFRRMPNARQALGLHPETKLILYVGRLSPEKRIDVLLHAVSQIAVSHCDAELAILGGGPQQRQLDTLAASLGIRDRVTFHGGLPQSQLPLWYSAADAVVLPSKSEGLPRVMLEAMACGAVFFGTEISGVIDHIQDGENGFLAKPGDPAMLARQLSRVLSDAGLGRRIGMNAEGYIRAHLSWPTVVRAFRDTVTRSLNADDEARPLVKTGPAVQS</sequence>
<gene>
    <name evidence="3" type="ORF">NITHO_1980003</name>
</gene>
<dbReference type="InterPro" id="IPR050194">
    <property type="entry name" value="Glycosyltransferase_grp1"/>
</dbReference>
<dbReference type="EMBL" id="CAGS01000110">
    <property type="protein sequence ID" value="CCF83164.1"/>
    <property type="molecule type" value="Genomic_DNA"/>
</dbReference>
<keyword evidence="3" id="KW-0808">Transferase</keyword>
<comment type="caution">
    <text evidence="3">The sequence shown here is derived from an EMBL/GenBank/DDBJ whole genome shotgun (WGS) entry which is preliminary data.</text>
</comment>
<evidence type="ECO:0000259" key="2">
    <source>
        <dbReference type="Pfam" id="PF13439"/>
    </source>
</evidence>
<evidence type="ECO:0000313" key="3">
    <source>
        <dbReference type="EMBL" id="CCF83164.1"/>
    </source>
</evidence>
<dbReference type="InterPro" id="IPR001296">
    <property type="entry name" value="Glyco_trans_1"/>
</dbReference>
<dbReference type="EC" id="2.4.1.56" evidence="3"/>
<proteinExistence type="predicted"/>
<evidence type="ECO:0000313" key="4">
    <source>
        <dbReference type="Proteomes" id="UP000004221"/>
    </source>
</evidence>